<evidence type="ECO:0000256" key="7">
    <source>
        <dbReference type="SAM" id="MobiDB-lite"/>
    </source>
</evidence>
<dbReference type="SMART" id="SM01391">
    <property type="entry name" value="Filament"/>
    <property type="match status" value="1"/>
</dbReference>
<feature type="region of interest" description="Disordered" evidence="7">
    <location>
        <begin position="391"/>
        <end position="420"/>
    </location>
</feature>
<dbReference type="SUPFAM" id="SSF64593">
    <property type="entry name" value="Intermediate filament protein, coiled coil region"/>
    <property type="match status" value="2"/>
</dbReference>
<name>A0AAD9PRY1_ACRCE</name>
<protein>
    <submittedName>
        <fullName evidence="10">Lamin-B1</fullName>
    </submittedName>
</protein>
<feature type="compositionally biased region" description="Low complexity" evidence="7">
    <location>
        <begin position="1"/>
        <end position="14"/>
    </location>
</feature>
<reference evidence="10" key="1">
    <citation type="journal article" date="2023" name="G3 (Bethesda)">
        <title>Whole genome assembly and annotation of the endangered Caribbean coral Acropora cervicornis.</title>
        <authorList>
            <person name="Selwyn J.D."/>
            <person name="Vollmer S.V."/>
        </authorList>
    </citation>
    <scope>NUCLEOTIDE SEQUENCE</scope>
    <source>
        <strain evidence="10">K2</strain>
    </source>
</reference>
<dbReference type="InterPro" id="IPR039008">
    <property type="entry name" value="IF_rod_dom"/>
</dbReference>
<dbReference type="PANTHER" id="PTHR45721:SF11">
    <property type="entry name" value="LAMIN DM0-RELATED"/>
    <property type="match status" value="1"/>
</dbReference>
<dbReference type="InterPro" id="IPR001322">
    <property type="entry name" value="Lamin_tail_dom"/>
</dbReference>
<dbReference type="GO" id="GO:0031507">
    <property type="term" value="P:heterochromatin formation"/>
    <property type="evidence" value="ECO:0007669"/>
    <property type="project" value="TreeGrafter"/>
</dbReference>
<dbReference type="Gene3D" id="2.60.40.1260">
    <property type="entry name" value="Lamin Tail domain"/>
    <property type="match status" value="1"/>
</dbReference>
<feature type="coiled-coil region" evidence="6">
    <location>
        <begin position="294"/>
        <end position="367"/>
    </location>
</feature>
<reference evidence="10" key="2">
    <citation type="journal article" date="2023" name="Science">
        <title>Genomic signatures of disease resistance in endangered staghorn corals.</title>
        <authorList>
            <person name="Vollmer S.V."/>
            <person name="Selwyn J.D."/>
            <person name="Despard B.A."/>
            <person name="Roesel C.L."/>
        </authorList>
    </citation>
    <scope>NUCLEOTIDE SEQUENCE</scope>
    <source>
        <strain evidence="10">K2</strain>
    </source>
</reference>
<evidence type="ECO:0000313" key="11">
    <source>
        <dbReference type="Proteomes" id="UP001249851"/>
    </source>
</evidence>
<dbReference type="GO" id="GO:0006998">
    <property type="term" value="P:nuclear envelope organization"/>
    <property type="evidence" value="ECO:0007669"/>
    <property type="project" value="TreeGrafter"/>
</dbReference>
<sequence length="573" mass="65280">MATTTASPRTPASSERIGAASPTKMSREQEKDELQHLNSRLAVYIDRVNALEESNNKLTAEITLTKSRTRTEVESVKNSFESELADARRLLDETAKEKAREQMENRKNASVADEFKKKFEKEVAAHKKTEDELKASHRKLSEKEAQLSVVNKEARSLESVLEELKKECQELKDSLESAKYALEQETLSRVDLENKLQSKDEELNFKKEMYNKEILDIRSQLKTVETQHIKIASDTKSRYEGMLNEKLQELRDLYDTEARKYRDETDSLYSSKYDELHKMSSKDLEELTLVREERRTLSITVENLRSELNQLKSKNDTLMLRIEDLEKLRASDQESADQAISSRDKQIRELRKRMDSALRDYEDLMGVKTALDIEISTYRKMLEGEESRLNITPPASPVFGSSMKPSRRSVKRVRTEEESTGTKYSHQGYIQIKEANADGKYIKLFNSGSQDFSLGGWLLERSVDGDPAIVYKFTPKYVLKSGSYVTVSSGVLIIVWASQGGGQHKPPTDLVFRQKASWGVGRETRTLLKDADGQEAASAWSEEVSIVRTDETDSRPVMYAKSDGETGKGCLIQ</sequence>
<evidence type="ECO:0000256" key="2">
    <source>
        <dbReference type="ARBA" id="ARBA00022754"/>
    </source>
</evidence>
<dbReference type="Gene3D" id="1.20.5.500">
    <property type="entry name" value="Single helix bin"/>
    <property type="match status" value="1"/>
</dbReference>
<dbReference type="PROSITE" id="PS51841">
    <property type="entry name" value="LTD"/>
    <property type="match status" value="1"/>
</dbReference>
<dbReference type="SUPFAM" id="SSF74853">
    <property type="entry name" value="Lamin A/C globular tail domain"/>
    <property type="match status" value="1"/>
</dbReference>
<dbReference type="GO" id="GO:0051664">
    <property type="term" value="P:nuclear pore localization"/>
    <property type="evidence" value="ECO:0007669"/>
    <property type="project" value="TreeGrafter"/>
</dbReference>
<dbReference type="PROSITE" id="PS51842">
    <property type="entry name" value="IF_ROD_2"/>
    <property type="match status" value="1"/>
</dbReference>
<dbReference type="Pfam" id="PF00038">
    <property type="entry name" value="Filament"/>
    <property type="match status" value="1"/>
</dbReference>
<dbReference type="GO" id="GO:0090435">
    <property type="term" value="P:protein localization to nuclear envelope"/>
    <property type="evidence" value="ECO:0007669"/>
    <property type="project" value="TreeGrafter"/>
</dbReference>
<keyword evidence="2 5" id="KW-0403">Intermediate filament</keyword>
<dbReference type="Proteomes" id="UP001249851">
    <property type="component" value="Unassembled WGS sequence"/>
</dbReference>
<dbReference type="InterPro" id="IPR018039">
    <property type="entry name" value="IF_conserved"/>
</dbReference>
<feature type="domain" description="LTD" evidence="8">
    <location>
        <begin position="417"/>
        <end position="548"/>
    </location>
</feature>
<dbReference type="PANTHER" id="PTHR45721">
    <property type="entry name" value="LAMIN DM0-RELATED"/>
    <property type="match status" value="1"/>
</dbReference>
<evidence type="ECO:0000259" key="9">
    <source>
        <dbReference type="PROSITE" id="PS51842"/>
    </source>
</evidence>
<evidence type="ECO:0000256" key="4">
    <source>
        <dbReference type="ARBA" id="ARBA00023242"/>
    </source>
</evidence>
<organism evidence="10 11">
    <name type="scientific">Acropora cervicornis</name>
    <name type="common">Staghorn coral</name>
    <dbReference type="NCBI Taxonomy" id="6130"/>
    <lineage>
        <taxon>Eukaryota</taxon>
        <taxon>Metazoa</taxon>
        <taxon>Cnidaria</taxon>
        <taxon>Anthozoa</taxon>
        <taxon>Hexacorallia</taxon>
        <taxon>Scleractinia</taxon>
        <taxon>Astrocoeniina</taxon>
        <taxon>Acroporidae</taxon>
        <taxon>Acropora</taxon>
    </lineage>
</organism>
<dbReference type="GO" id="GO:0005200">
    <property type="term" value="F:structural constituent of cytoskeleton"/>
    <property type="evidence" value="ECO:0007669"/>
    <property type="project" value="TreeGrafter"/>
</dbReference>
<dbReference type="PROSITE" id="PS00226">
    <property type="entry name" value="IF_ROD_1"/>
    <property type="match status" value="1"/>
</dbReference>
<evidence type="ECO:0000256" key="5">
    <source>
        <dbReference type="RuleBase" id="RU000685"/>
    </source>
</evidence>
<dbReference type="EMBL" id="JARQWQ010000167">
    <property type="protein sequence ID" value="KAK2547791.1"/>
    <property type="molecule type" value="Genomic_DNA"/>
</dbReference>
<dbReference type="Gene3D" id="1.20.5.1160">
    <property type="entry name" value="Vasodilator-stimulated phosphoprotein"/>
    <property type="match status" value="1"/>
</dbReference>
<proteinExistence type="inferred from homology"/>
<dbReference type="GO" id="GO:0007097">
    <property type="term" value="P:nuclear migration"/>
    <property type="evidence" value="ECO:0007669"/>
    <property type="project" value="TreeGrafter"/>
</dbReference>
<dbReference type="InterPro" id="IPR036415">
    <property type="entry name" value="Lamin_tail_dom_sf"/>
</dbReference>
<keyword evidence="3 6" id="KW-0175">Coiled coil</keyword>
<keyword evidence="4" id="KW-0539">Nucleus</keyword>
<evidence type="ECO:0000259" key="8">
    <source>
        <dbReference type="PROSITE" id="PS51841"/>
    </source>
</evidence>
<comment type="similarity">
    <text evidence="5">Belongs to the intermediate filament family.</text>
</comment>
<dbReference type="AlphaFoldDB" id="A0AAD9PRY1"/>
<dbReference type="GO" id="GO:0005882">
    <property type="term" value="C:intermediate filament"/>
    <property type="evidence" value="ECO:0007669"/>
    <property type="project" value="UniProtKB-KW"/>
</dbReference>
<feature type="compositionally biased region" description="Basic and acidic residues" evidence="7">
    <location>
        <begin position="25"/>
        <end position="34"/>
    </location>
</feature>
<keyword evidence="11" id="KW-1185">Reference proteome</keyword>
<evidence type="ECO:0000256" key="6">
    <source>
        <dbReference type="SAM" id="Coils"/>
    </source>
</evidence>
<accession>A0AAD9PRY1</accession>
<evidence type="ECO:0000256" key="3">
    <source>
        <dbReference type="ARBA" id="ARBA00023054"/>
    </source>
</evidence>
<comment type="subcellular location">
    <subcellularLocation>
        <location evidence="1">Nucleus</location>
    </subcellularLocation>
</comment>
<feature type="region of interest" description="Disordered" evidence="7">
    <location>
        <begin position="1"/>
        <end position="34"/>
    </location>
</feature>
<dbReference type="GO" id="GO:0005652">
    <property type="term" value="C:nuclear lamina"/>
    <property type="evidence" value="ECO:0007669"/>
    <property type="project" value="TreeGrafter"/>
</dbReference>
<dbReference type="Pfam" id="PF00932">
    <property type="entry name" value="LTD"/>
    <property type="match status" value="1"/>
</dbReference>
<evidence type="ECO:0000313" key="10">
    <source>
        <dbReference type="EMBL" id="KAK2547791.1"/>
    </source>
</evidence>
<dbReference type="Gene3D" id="1.20.5.170">
    <property type="match status" value="1"/>
</dbReference>
<comment type="caution">
    <text evidence="10">The sequence shown here is derived from an EMBL/GenBank/DDBJ whole genome shotgun (WGS) entry which is preliminary data.</text>
</comment>
<evidence type="ECO:0000256" key="1">
    <source>
        <dbReference type="ARBA" id="ARBA00004123"/>
    </source>
</evidence>
<gene>
    <name evidence="10" type="ORF">P5673_032129</name>
</gene>
<feature type="domain" description="IF rod" evidence="9">
    <location>
        <begin position="30"/>
        <end position="389"/>
    </location>
</feature>